<evidence type="ECO:0000313" key="2">
    <source>
        <dbReference type="Proteomes" id="UP001392318"/>
    </source>
</evidence>
<name>A0ACC6RDY6_9BURK</name>
<sequence length="84" mass="9663">MAGTVKYWFRAKRYGWGWGLPLTWQGWVVLVVYVLSIVLSAVFFEPHGHPYAFAGLAILATVALSLVCWLKGEPPRWRWGKDRE</sequence>
<dbReference type="Proteomes" id="UP001392318">
    <property type="component" value="Unassembled WGS sequence"/>
</dbReference>
<keyword evidence="2" id="KW-1185">Reference proteome</keyword>
<reference evidence="1" key="1">
    <citation type="submission" date="2024-01" db="EMBL/GenBank/DDBJ databases">
        <title>The diversity of rhizobia nodulating Mimosa spp. in eleven states of Brazil covering several biomes is determined by host plant, location, and edaphic factors.</title>
        <authorList>
            <person name="Rouws L."/>
            <person name="Barauna A."/>
            <person name="Beukes C."/>
            <person name="De Faria S.M."/>
            <person name="Gross E."/>
            <person name="Dos Reis Junior F.B."/>
            <person name="Simon M."/>
            <person name="Maluk M."/>
            <person name="Odee D.W."/>
            <person name="Kenicer G."/>
            <person name="Young J.P.W."/>
            <person name="Reis V.M."/>
            <person name="Zilli J."/>
            <person name="James E.K."/>
        </authorList>
    </citation>
    <scope>NUCLEOTIDE SEQUENCE</scope>
    <source>
        <strain evidence="1">JPY452</strain>
    </source>
</reference>
<dbReference type="EMBL" id="JAYMRU010000004">
    <property type="protein sequence ID" value="MEM5399896.1"/>
    <property type="molecule type" value="Genomic_DNA"/>
</dbReference>
<evidence type="ECO:0000313" key="1">
    <source>
        <dbReference type="EMBL" id="MEM5399896.1"/>
    </source>
</evidence>
<proteinExistence type="predicted"/>
<organism evidence="1 2">
    <name type="scientific">Paraburkholderia unamae</name>
    <dbReference type="NCBI Taxonomy" id="219649"/>
    <lineage>
        <taxon>Bacteria</taxon>
        <taxon>Pseudomonadati</taxon>
        <taxon>Pseudomonadota</taxon>
        <taxon>Betaproteobacteria</taxon>
        <taxon>Burkholderiales</taxon>
        <taxon>Burkholderiaceae</taxon>
        <taxon>Paraburkholderia</taxon>
    </lineage>
</organism>
<accession>A0ACC6RDY6</accession>
<protein>
    <submittedName>
        <fullName evidence="1">Uncharacterized protein</fullName>
    </submittedName>
</protein>
<gene>
    <name evidence="1" type="ORF">VSR83_07310</name>
</gene>
<comment type="caution">
    <text evidence="1">The sequence shown here is derived from an EMBL/GenBank/DDBJ whole genome shotgun (WGS) entry which is preliminary data.</text>
</comment>